<comment type="caution">
    <text evidence="2">The sequence shown here is derived from an EMBL/GenBank/DDBJ whole genome shotgun (WGS) entry which is preliminary data.</text>
</comment>
<proteinExistence type="predicted"/>
<dbReference type="AlphaFoldDB" id="A0AAE0GAX6"/>
<feature type="domain" description="PH" evidence="1">
    <location>
        <begin position="5"/>
        <end position="115"/>
    </location>
</feature>
<evidence type="ECO:0000313" key="2">
    <source>
        <dbReference type="EMBL" id="KAK3274101.1"/>
    </source>
</evidence>
<keyword evidence="3" id="KW-1185">Reference proteome</keyword>
<protein>
    <recommendedName>
        <fullName evidence="1">PH domain-containing protein</fullName>
    </recommendedName>
</protein>
<dbReference type="Gene3D" id="2.30.29.30">
    <property type="entry name" value="Pleckstrin-homology domain (PH domain)/Phosphotyrosine-binding domain (PTB)"/>
    <property type="match status" value="1"/>
</dbReference>
<evidence type="ECO:0000313" key="3">
    <source>
        <dbReference type="Proteomes" id="UP001190700"/>
    </source>
</evidence>
<dbReference type="EMBL" id="LGRX02007946">
    <property type="protein sequence ID" value="KAK3274101.1"/>
    <property type="molecule type" value="Genomic_DNA"/>
</dbReference>
<dbReference type="PROSITE" id="PS50003">
    <property type="entry name" value="PH_DOMAIN"/>
    <property type="match status" value="1"/>
</dbReference>
<dbReference type="SUPFAM" id="SSF50729">
    <property type="entry name" value="PH domain-like"/>
    <property type="match status" value="1"/>
</dbReference>
<sequence length="282" mass="31238">MEPQDSLKRGMTVLKRSDTLGRWNERWMQLTEDGTDLCLHFKGKEGESAIRKVILLKDILAFRWSAINFHWSPEHVDCCLFCEYSKNSTPCEMFLVAPSSEQAHQWADGLRHLVTAAVASDFSSVDTPVADNEDSKFANLSLLGTSPDTPRAGAPFLSRKNSLNGKLNLRAEAAPELTLDGRSLSIEQAEPKSPEVLDLEKTLEVKGTMIEYQAAELKELREALIESQANALAIQGALVEAHTKLEEAAEESEAAQGDVRASYGSLYWRNMRVFSLPTLPSA</sequence>
<organism evidence="2 3">
    <name type="scientific">Cymbomonas tetramitiformis</name>
    <dbReference type="NCBI Taxonomy" id="36881"/>
    <lineage>
        <taxon>Eukaryota</taxon>
        <taxon>Viridiplantae</taxon>
        <taxon>Chlorophyta</taxon>
        <taxon>Pyramimonadophyceae</taxon>
        <taxon>Pyramimonadales</taxon>
        <taxon>Pyramimonadaceae</taxon>
        <taxon>Cymbomonas</taxon>
    </lineage>
</organism>
<dbReference type="InterPro" id="IPR011993">
    <property type="entry name" value="PH-like_dom_sf"/>
</dbReference>
<dbReference type="InterPro" id="IPR001849">
    <property type="entry name" value="PH_domain"/>
</dbReference>
<gene>
    <name evidence="2" type="ORF">CYMTET_17701</name>
</gene>
<reference evidence="2 3" key="1">
    <citation type="journal article" date="2015" name="Genome Biol. Evol.">
        <title>Comparative Genomics of a Bacterivorous Green Alga Reveals Evolutionary Causalities and Consequences of Phago-Mixotrophic Mode of Nutrition.</title>
        <authorList>
            <person name="Burns J.A."/>
            <person name="Paasch A."/>
            <person name="Narechania A."/>
            <person name="Kim E."/>
        </authorList>
    </citation>
    <scope>NUCLEOTIDE SEQUENCE [LARGE SCALE GENOMIC DNA]</scope>
    <source>
        <strain evidence="2 3">PLY_AMNH</strain>
    </source>
</reference>
<name>A0AAE0GAX6_9CHLO</name>
<dbReference type="SMART" id="SM00233">
    <property type="entry name" value="PH"/>
    <property type="match status" value="1"/>
</dbReference>
<accession>A0AAE0GAX6</accession>
<evidence type="ECO:0000259" key="1">
    <source>
        <dbReference type="PROSITE" id="PS50003"/>
    </source>
</evidence>
<dbReference type="Proteomes" id="UP001190700">
    <property type="component" value="Unassembled WGS sequence"/>
</dbReference>